<sequence length="108" mass="12272">MGWDERTVQIHMWDEKENNTVEGELVGFDTFTGGEFGECLKYKVLTADRGLLSFIGGTAFDKMFEQADIVNGDKFKTTYHGKRDIGGGQRVNVFKLFKWVADPKEAKK</sequence>
<proteinExistence type="predicted"/>
<organism evidence="1">
    <name type="scientific">viral metagenome</name>
    <dbReference type="NCBI Taxonomy" id="1070528"/>
    <lineage>
        <taxon>unclassified sequences</taxon>
        <taxon>metagenomes</taxon>
        <taxon>organismal metagenomes</taxon>
    </lineage>
</organism>
<dbReference type="EMBL" id="MT144944">
    <property type="protein sequence ID" value="QJI01709.1"/>
    <property type="molecule type" value="Genomic_DNA"/>
</dbReference>
<accession>A0A6M3XUS9</accession>
<gene>
    <name evidence="1" type="ORF">TM448B02724_0001</name>
</gene>
<dbReference type="AlphaFoldDB" id="A0A6M3XUS9"/>
<reference evidence="1" key="1">
    <citation type="submission" date="2020-03" db="EMBL/GenBank/DDBJ databases">
        <title>The deep terrestrial virosphere.</title>
        <authorList>
            <person name="Holmfeldt K."/>
            <person name="Nilsson E."/>
            <person name="Simone D."/>
            <person name="Lopez-Fernandez M."/>
            <person name="Wu X."/>
            <person name="de Brujin I."/>
            <person name="Lundin D."/>
            <person name="Andersson A."/>
            <person name="Bertilsson S."/>
            <person name="Dopson M."/>
        </authorList>
    </citation>
    <scope>NUCLEOTIDE SEQUENCE</scope>
    <source>
        <strain evidence="1">TM448B02724</strain>
    </source>
</reference>
<protein>
    <submittedName>
        <fullName evidence="1">Uncharacterized protein</fullName>
    </submittedName>
</protein>
<evidence type="ECO:0000313" key="1">
    <source>
        <dbReference type="EMBL" id="QJI01709.1"/>
    </source>
</evidence>
<name>A0A6M3XUS9_9ZZZZ</name>